<geneLocation type="mitochondrion" evidence="10"/>
<proteinExistence type="inferred from homology"/>
<evidence type="ECO:0000256" key="5">
    <source>
        <dbReference type="ARBA" id="ARBA00022692"/>
    </source>
</evidence>
<gene>
    <name evidence="10" type="primary">ND3</name>
</gene>
<evidence type="ECO:0000256" key="4">
    <source>
        <dbReference type="ARBA" id="ARBA00022448"/>
    </source>
</evidence>
<keyword evidence="9 10" id="KW-0496">Mitochondrion</keyword>
<dbReference type="EMBL" id="GU370075">
    <property type="protein sequence ID" value="ADB92004.1"/>
    <property type="molecule type" value="Genomic_DNA"/>
</dbReference>
<keyword evidence="4 9" id="KW-0813">Transport</keyword>
<evidence type="ECO:0000256" key="7">
    <source>
        <dbReference type="ARBA" id="ARBA00023136"/>
    </source>
</evidence>
<keyword evidence="5 9" id="KW-0812">Transmembrane</keyword>
<dbReference type="AlphaFoldDB" id="E0XLF9"/>
<keyword evidence="9" id="KW-0249">Electron transport</keyword>
<dbReference type="InterPro" id="IPR000440">
    <property type="entry name" value="NADH_UbQ/plastoQ_OxRdtase_su3"/>
</dbReference>
<feature type="transmembrane region" description="Helical" evidence="9">
    <location>
        <begin position="53"/>
        <end position="73"/>
    </location>
</feature>
<dbReference type="PANTHER" id="PTHR11058">
    <property type="entry name" value="NADH-UBIQUINONE OXIDOREDUCTASE CHAIN 3"/>
    <property type="match status" value="1"/>
</dbReference>
<comment type="function">
    <text evidence="9">Core subunit of the mitochondrial membrane respiratory chain NADH dehydrogenase (Complex I) which catalyzes electron transfer from NADH through the respiratory chain, using ubiquinone as an electron acceptor. Essential for the catalytic activity of complex I.</text>
</comment>
<dbReference type="EC" id="7.1.1.2" evidence="9"/>
<keyword evidence="9" id="KW-0830">Ubiquinone</keyword>
<protein>
    <recommendedName>
        <fullName evidence="3 9">NADH-ubiquinone oxidoreductase chain 3</fullName>
        <ecNumber evidence="9">7.1.1.2</ecNumber>
    </recommendedName>
</protein>
<evidence type="ECO:0000256" key="8">
    <source>
        <dbReference type="ARBA" id="ARBA00049551"/>
    </source>
</evidence>
<evidence type="ECO:0000256" key="2">
    <source>
        <dbReference type="ARBA" id="ARBA00008472"/>
    </source>
</evidence>
<dbReference type="GO" id="GO:0031966">
    <property type="term" value="C:mitochondrial membrane"/>
    <property type="evidence" value="ECO:0007669"/>
    <property type="project" value="UniProtKB-SubCell"/>
</dbReference>
<evidence type="ECO:0000256" key="3">
    <source>
        <dbReference type="ARBA" id="ARBA00021007"/>
    </source>
</evidence>
<evidence type="ECO:0000313" key="10">
    <source>
        <dbReference type="EMBL" id="ADB92004.1"/>
    </source>
</evidence>
<dbReference type="GO" id="GO:0008137">
    <property type="term" value="F:NADH dehydrogenase (ubiquinone) activity"/>
    <property type="evidence" value="ECO:0007669"/>
    <property type="project" value="UniProtKB-UniRule"/>
</dbReference>
<keyword evidence="7 9" id="KW-0472">Membrane</keyword>
<evidence type="ECO:0000256" key="9">
    <source>
        <dbReference type="RuleBase" id="RU003640"/>
    </source>
</evidence>
<dbReference type="Gene3D" id="1.20.58.1610">
    <property type="entry name" value="NADH:ubiquinone/plastoquinone oxidoreductase, chain 3"/>
    <property type="match status" value="1"/>
</dbReference>
<comment type="similarity">
    <text evidence="2 9">Belongs to the complex I subunit 3 family.</text>
</comment>
<keyword evidence="6 9" id="KW-1133">Transmembrane helix</keyword>
<dbReference type="PANTHER" id="PTHR11058:SF9">
    <property type="entry name" value="NADH-UBIQUINONE OXIDOREDUCTASE CHAIN 3"/>
    <property type="match status" value="1"/>
</dbReference>
<dbReference type="Pfam" id="PF00507">
    <property type="entry name" value="Oxidored_q4"/>
    <property type="match status" value="1"/>
</dbReference>
<feature type="transmembrane region" description="Helical" evidence="9">
    <location>
        <begin position="85"/>
        <end position="105"/>
    </location>
</feature>
<organism evidence="10">
    <name type="scientific">Ammothea hilgendorfi</name>
    <name type="common">Sea spider</name>
    <dbReference type="NCBI Taxonomy" id="258330"/>
    <lineage>
        <taxon>Eukaryota</taxon>
        <taxon>Metazoa</taxon>
        <taxon>Ecdysozoa</taxon>
        <taxon>Arthropoda</taxon>
        <taxon>Chelicerata</taxon>
        <taxon>Pycnogonida</taxon>
        <taxon>Pantopoda</taxon>
        <taxon>Ammotheidae</taxon>
        <taxon>Ammothea</taxon>
    </lineage>
</organism>
<comment type="catalytic activity">
    <reaction evidence="8 9">
        <text>a ubiquinone + NADH + 5 H(+)(in) = a ubiquinol + NAD(+) + 4 H(+)(out)</text>
        <dbReference type="Rhea" id="RHEA:29091"/>
        <dbReference type="Rhea" id="RHEA-COMP:9565"/>
        <dbReference type="Rhea" id="RHEA-COMP:9566"/>
        <dbReference type="ChEBI" id="CHEBI:15378"/>
        <dbReference type="ChEBI" id="CHEBI:16389"/>
        <dbReference type="ChEBI" id="CHEBI:17976"/>
        <dbReference type="ChEBI" id="CHEBI:57540"/>
        <dbReference type="ChEBI" id="CHEBI:57945"/>
        <dbReference type="EC" id="7.1.1.2"/>
    </reaction>
</comment>
<keyword evidence="9" id="KW-0520">NAD</keyword>
<comment type="subcellular location">
    <subcellularLocation>
        <location evidence="1">Membrane</location>
    </subcellularLocation>
    <subcellularLocation>
        <location evidence="9">Mitochondrion membrane</location>
        <topology evidence="9">Multi-pass membrane protein</topology>
    </subcellularLocation>
</comment>
<dbReference type="InterPro" id="IPR038430">
    <property type="entry name" value="NDAH_ubi_oxred_su3_sf"/>
</dbReference>
<name>E0XLF9_AMMHI</name>
<keyword evidence="9" id="KW-0679">Respiratory chain</keyword>
<dbReference type="GO" id="GO:0030964">
    <property type="term" value="C:NADH dehydrogenase complex"/>
    <property type="evidence" value="ECO:0007669"/>
    <property type="project" value="TreeGrafter"/>
</dbReference>
<evidence type="ECO:0000256" key="1">
    <source>
        <dbReference type="ARBA" id="ARBA00004370"/>
    </source>
</evidence>
<reference evidence="10" key="1">
    <citation type="journal article" date="2010" name="Mol. Phylogenet. Evol.">
        <title>Rare genomic changes and mitochondrial sequences provide independent support for congruent relationships among the sea spiders (Arthropoda, Pycnogonida).</title>
        <authorList>
            <person name="Masta S.E."/>
            <person name="McCall A."/>
            <person name="Longhorn S.J."/>
        </authorList>
    </citation>
    <scope>NUCLEOTIDE SEQUENCE</scope>
</reference>
<evidence type="ECO:0000256" key="6">
    <source>
        <dbReference type="ARBA" id="ARBA00022989"/>
    </source>
</evidence>
<sequence length="116" mass="13642">MKFIMLMFILLSLLMIILFMMSFIISKKATMDMEKISPFECGMNPLNNFSTPFSIQFFLIAVLFMIFDVEIALIIPLPLTLMNNLLNLFISNYMFLIILLIGLFYEWYNGALEWNK</sequence>
<keyword evidence="9" id="KW-1278">Translocase</keyword>
<accession>E0XLF9</accession>